<keyword evidence="2" id="KW-1185">Reference proteome</keyword>
<protein>
    <submittedName>
        <fullName evidence="1">Uncharacterized protein</fullName>
    </submittedName>
</protein>
<accession>A0A2R6P8N1</accession>
<proteinExistence type="predicted"/>
<sequence>MASMFSASLEQEPAVLHELFTLDAFAVLQADVGQSARASSETSLDIFFRSLALWNPFRDLPSRTPTHKMLDLLARILTSYPTVDCLVNFLCTGDSNNIKLVIDHILDAVDCWISSDGSWEPVDDTQSLHYPSNTIHPIWPFLCFAVFLAYKHAGAARLLLASRLCQHLRNLIESSSPISLNPCKPPVDRTKQLIIVACHLLLSAIEHHHALDDSTSNFQLELKSYLDDVLSDSLLPRGYALGFGGPMTWGEADFPAESIPNDCMKDARRTATREQARAALAREAVAALTSNDPGHAATITSKSLMQEASRMKRLNQERMYREQARAVLARHRQYTVAKQSGEFKGDPRLYFPT</sequence>
<gene>
    <name evidence="1" type="ORF">PHLCEN_2v5226</name>
</gene>
<dbReference type="EMBL" id="MLYV02000516">
    <property type="protein sequence ID" value="PSR87219.1"/>
    <property type="molecule type" value="Genomic_DNA"/>
</dbReference>
<comment type="caution">
    <text evidence="1">The sequence shown here is derived from an EMBL/GenBank/DDBJ whole genome shotgun (WGS) entry which is preliminary data.</text>
</comment>
<evidence type="ECO:0000313" key="2">
    <source>
        <dbReference type="Proteomes" id="UP000186601"/>
    </source>
</evidence>
<organism evidence="1 2">
    <name type="scientific">Hermanssonia centrifuga</name>
    <dbReference type="NCBI Taxonomy" id="98765"/>
    <lineage>
        <taxon>Eukaryota</taxon>
        <taxon>Fungi</taxon>
        <taxon>Dikarya</taxon>
        <taxon>Basidiomycota</taxon>
        <taxon>Agaricomycotina</taxon>
        <taxon>Agaricomycetes</taxon>
        <taxon>Polyporales</taxon>
        <taxon>Meruliaceae</taxon>
        <taxon>Hermanssonia</taxon>
    </lineage>
</organism>
<name>A0A2R6P8N1_9APHY</name>
<evidence type="ECO:0000313" key="1">
    <source>
        <dbReference type="EMBL" id="PSR87219.1"/>
    </source>
</evidence>
<dbReference type="Proteomes" id="UP000186601">
    <property type="component" value="Unassembled WGS sequence"/>
</dbReference>
<dbReference type="AlphaFoldDB" id="A0A2R6P8N1"/>
<reference evidence="1 2" key="1">
    <citation type="submission" date="2018-02" db="EMBL/GenBank/DDBJ databases">
        <title>Genome sequence of the basidiomycete white-rot fungus Phlebia centrifuga.</title>
        <authorList>
            <person name="Granchi Z."/>
            <person name="Peng M."/>
            <person name="de Vries R.P."/>
            <person name="Hilden K."/>
            <person name="Makela M.R."/>
            <person name="Grigoriev I."/>
            <person name="Riley R."/>
        </authorList>
    </citation>
    <scope>NUCLEOTIDE SEQUENCE [LARGE SCALE GENOMIC DNA]</scope>
    <source>
        <strain evidence="1 2">FBCC195</strain>
    </source>
</reference>